<protein>
    <submittedName>
        <fullName evidence="3">FAD-binding oxidoreductase</fullName>
        <ecNumber evidence="3">1.-.-.-</ecNumber>
    </submittedName>
</protein>
<dbReference type="SUPFAM" id="SSF51905">
    <property type="entry name" value="FAD/NAD(P)-binding domain"/>
    <property type="match status" value="1"/>
</dbReference>
<keyword evidence="4" id="KW-1185">Reference proteome</keyword>
<keyword evidence="3" id="KW-0560">Oxidoreductase</keyword>
<dbReference type="Proteomes" id="UP001172728">
    <property type="component" value="Unassembled WGS sequence"/>
</dbReference>
<dbReference type="PANTHER" id="PTHR13847:SF285">
    <property type="entry name" value="FAD DEPENDENT OXIDOREDUCTASE DOMAIN-CONTAINING PROTEIN"/>
    <property type="match status" value="1"/>
</dbReference>
<dbReference type="InterPro" id="IPR036188">
    <property type="entry name" value="FAD/NAD-bd_sf"/>
</dbReference>
<comment type="caution">
    <text evidence="3">The sequence shown here is derived from an EMBL/GenBank/DDBJ whole genome shotgun (WGS) entry which is preliminary data.</text>
</comment>
<proteinExistence type="predicted"/>
<gene>
    <name evidence="3" type="ORF">QQX09_05915</name>
</gene>
<evidence type="ECO:0000259" key="2">
    <source>
        <dbReference type="Pfam" id="PF01266"/>
    </source>
</evidence>
<dbReference type="EMBL" id="JAUHPW010000003">
    <property type="protein sequence ID" value="MDN4475391.1"/>
    <property type="molecule type" value="Genomic_DNA"/>
</dbReference>
<name>A0ABT8G8A4_9MICO</name>
<feature type="region of interest" description="Disordered" evidence="1">
    <location>
        <begin position="1"/>
        <end position="22"/>
    </location>
</feature>
<evidence type="ECO:0000256" key="1">
    <source>
        <dbReference type="SAM" id="MobiDB-lite"/>
    </source>
</evidence>
<evidence type="ECO:0000313" key="4">
    <source>
        <dbReference type="Proteomes" id="UP001172728"/>
    </source>
</evidence>
<dbReference type="Gene3D" id="3.50.50.60">
    <property type="entry name" value="FAD/NAD(P)-binding domain"/>
    <property type="match status" value="1"/>
</dbReference>
<dbReference type="Gene3D" id="3.30.9.10">
    <property type="entry name" value="D-Amino Acid Oxidase, subunit A, domain 2"/>
    <property type="match status" value="1"/>
</dbReference>
<dbReference type="EC" id="1.-.-.-" evidence="3"/>
<dbReference type="Pfam" id="PF01266">
    <property type="entry name" value="DAO"/>
    <property type="match status" value="1"/>
</dbReference>
<organism evidence="3 4">
    <name type="scientific">Demequina litoralis</name>
    <dbReference type="NCBI Taxonomy" id="3051660"/>
    <lineage>
        <taxon>Bacteria</taxon>
        <taxon>Bacillati</taxon>
        <taxon>Actinomycetota</taxon>
        <taxon>Actinomycetes</taxon>
        <taxon>Micrococcales</taxon>
        <taxon>Demequinaceae</taxon>
        <taxon>Demequina</taxon>
    </lineage>
</organism>
<dbReference type="InterPro" id="IPR006076">
    <property type="entry name" value="FAD-dep_OxRdtase"/>
</dbReference>
<feature type="domain" description="FAD dependent oxidoreductase" evidence="2">
    <location>
        <begin position="56"/>
        <end position="419"/>
    </location>
</feature>
<sequence length="484" mass="51236">MNTHDFGAGAARSARRPAPDVPSERARAYASVSLWLATADDDLVAADPLAGDREVDVAIVGAGFTGLWTAYYLAEARPDLRIAIVEREIAGFGASGRNGGWASALFPSSLATLARDADRDAALRQHAAMRASVDEVIRAAAAAGIDARLAKGGTLTLARTATQLARARAEVDEARAWGRGEDDIVLLDAEAARERLAATDVLGATYTPDCAAVHPGRLVRGLVRAVRERGVRVHERTAATRIVPHRVETERGTLTATHVVRATEGYTTGLPGHGRAVVPVHSLIIATAPLPAGMWDEIGLARRETFTDGRHLVIYGQRTADDRIVFGGRGAPYRLGSSTRLDPRAAARTHAKLHRILVDLLPAVRDVEITHAWGGALGIARDWHASVGLDPETGLGWAGGYVGDGVTTTNLAGRTLRDLVLGEDTALTSLPWVGHRSPGWEPEPVRWLGVNAGLRAMAAADAEERATGRGSVAARIMAPFTGGH</sequence>
<dbReference type="GO" id="GO:0016491">
    <property type="term" value="F:oxidoreductase activity"/>
    <property type="evidence" value="ECO:0007669"/>
    <property type="project" value="UniProtKB-KW"/>
</dbReference>
<accession>A0ABT8G8A4</accession>
<dbReference type="PANTHER" id="PTHR13847">
    <property type="entry name" value="SARCOSINE DEHYDROGENASE-RELATED"/>
    <property type="match status" value="1"/>
</dbReference>
<evidence type="ECO:0000313" key="3">
    <source>
        <dbReference type="EMBL" id="MDN4475391.1"/>
    </source>
</evidence>
<reference evidence="3" key="1">
    <citation type="submission" date="2023-06" db="EMBL/GenBank/DDBJ databases">
        <title>Sysu t00192.</title>
        <authorList>
            <person name="Gao L."/>
            <person name="Fang B.-Z."/>
            <person name="Li W.-J."/>
        </authorList>
    </citation>
    <scope>NUCLEOTIDE SEQUENCE</scope>
    <source>
        <strain evidence="3">SYSU T00192</strain>
    </source>
</reference>
<dbReference type="RefSeq" id="WP_301131826.1">
    <property type="nucleotide sequence ID" value="NZ_JAUHPW010000003.1"/>
</dbReference>